<comment type="caution">
    <text evidence="3">The sequence shown here is derived from an EMBL/GenBank/DDBJ whole genome shotgun (WGS) entry which is preliminary data.</text>
</comment>
<dbReference type="CDD" id="cd00201">
    <property type="entry name" value="WW"/>
    <property type="match status" value="1"/>
</dbReference>
<name>A0AB34J531_PRYPA</name>
<reference evidence="3 4" key="1">
    <citation type="journal article" date="2024" name="Science">
        <title>Giant polyketide synthase enzymes in the biosynthesis of giant marine polyether toxins.</title>
        <authorList>
            <person name="Fallon T.R."/>
            <person name="Shende V.V."/>
            <person name="Wierzbicki I.H."/>
            <person name="Pendleton A.L."/>
            <person name="Watervoot N.F."/>
            <person name="Auber R.P."/>
            <person name="Gonzalez D.J."/>
            <person name="Wisecaver J.H."/>
            <person name="Moore B.S."/>
        </authorList>
    </citation>
    <scope>NUCLEOTIDE SEQUENCE [LARGE SCALE GENOMIC DNA]</scope>
    <source>
        <strain evidence="3 4">12B1</strain>
    </source>
</reference>
<feature type="domain" description="WW" evidence="2">
    <location>
        <begin position="11"/>
        <end position="45"/>
    </location>
</feature>
<feature type="region of interest" description="Disordered" evidence="1">
    <location>
        <begin position="83"/>
        <end position="153"/>
    </location>
</feature>
<dbReference type="Gene3D" id="2.20.70.10">
    <property type="match status" value="1"/>
</dbReference>
<evidence type="ECO:0000313" key="4">
    <source>
        <dbReference type="Proteomes" id="UP001515480"/>
    </source>
</evidence>
<dbReference type="PROSITE" id="PS50020">
    <property type="entry name" value="WW_DOMAIN_2"/>
    <property type="match status" value="1"/>
</dbReference>
<dbReference type="SUPFAM" id="SSF51045">
    <property type="entry name" value="WW domain"/>
    <property type="match status" value="1"/>
</dbReference>
<feature type="compositionally biased region" description="Pro residues" evidence="1">
    <location>
        <begin position="86"/>
        <end position="97"/>
    </location>
</feature>
<dbReference type="InterPro" id="IPR001202">
    <property type="entry name" value="WW_dom"/>
</dbReference>
<gene>
    <name evidence="3" type="ORF">AB1Y20_005167</name>
</gene>
<protein>
    <recommendedName>
        <fullName evidence="2">WW domain-containing protein</fullName>
    </recommendedName>
</protein>
<accession>A0AB34J531</accession>
<keyword evidence="4" id="KW-1185">Reference proteome</keyword>
<dbReference type="InterPro" id="IPR036020">
    <property type="entry name" value="WW_dom_sf"/>
</dbReference>
<feature type="compositionally biased region" description="Polar residues" evidence="1">
    <location>
        <begin position="144"/>
        <end position="153"/>
    </location>
</feature>
<dbReference type="SMART" id="SM00456">
    <property type="entry name" value="WW"/>
    <property type="match status" value="1"/>
</dbReference>
<evidence type="ECO:0000259" key="2">
    <source>
        <dbReference type="PROSITE" id="PS50020"/>
    </source>
</evidence>
<evidence type="ECO:0000256" key="1">
    <source>
        <dbReference type="SAM" id="MobiDB-lite"/>
    </source>
</evidence>
<proteinExistence type="predicted"/>
<evidence type="ECO:0000313" key="3">
    <source>
        <dbReference type="EMBL" id="KAL1511885.1"/>
    </source>
</evidence>
<organism evidence="3 4">
    <name type="scientific">Prymnesium parvum</name>
    <name type="common">Toxic golden alga</name>
    <dbReference type="NCBI Taxonomy" id="97485"/>
    <lineage>
        <taxon>Eukaryota</taxon>
        <taxon>Haptista</taxon>
        <taxon>Haptophyta</taxon>
        <taxon>Prymnesiophyceae</taxon>
        <taxon>Prymnesiales</taxon>
        <taxon>Prymnesiaceae</taxon>
        <taxon>Prymnesium</taxon>
    </lineage>
</organism>
<dbReference type="Pfam" id="PF00397">
    <property type="entry name" value="WW"/>
    <property type="match status" value="1"/>
</dbReference>
<dbReference type="Proteomes" id="UP001515480">
    <property type="component" value="Unassembled WGS sequence"/>
</dbReference>
<sequence>MAGGGDLAALQQVNSRWLEALDSSSGRVYYIDRQTLETAWEPPDLFMDRAQLAAAYCEVLARLDAPEVEGEGDDEASFLAKVRARFPPPAGPPPRRLPPSRHRSAPDPKAWRRGLSVVGEEPPPPPAWALSLSKSQKERARPSLMQNAMNAQL</sequence>
<dbReference type="AlphaFoldDB" id="A0AB34J531"/>
<dbReference type="EMBL" id="JBGBPQ010000013">
    <property type="protein sequence ID" value="KAL1511885.1"/>
    <property type="molecule type" value="Genomic_DNA"/>
</dbReference>